<gene>
    <name evidence="1" type="ORF">UT92_C0008G0009</name>
</gene>
<organism evidence="1 2">
    <name type="scientific">Candidatus Curtissbacteria bacterium GW2011_GWA1_40_24</name>
    <dbReference type="NCBI Taxonomy" id="1618406"/>
    <lineage>
        <taxon>Bacteria</taxon>
        <taxon>Candidatus Curtissiibacteriota</taxon>
    </lineage>
</organism>
<protein>
    <submittedName>
        <fullName evidence="1">Uncharacterized protein</fullName>
    </submittedName>
</protein>
<reference evidence="1 2" key="1">
    <citation type="journal article" date="2015" name="Nature">
        <title>rRNA introns, odd ribosomes, and small enigmatic genomes across a large radiation of phyla.</title>
        <authorList>
            <person name="Brown C.T."/>
            <person name="Hug L.A."/>
            <person name="Thomas B.C."/>
            <person name="Sharon I."/>
            <person name="Castelle C.J."/>
            <person name="Singh A."/>
            <person name="Wilkins M.J."/>
            <person name="Williams K.H."/>
            <person name="Banfield J.F."/>
        </authorList>
    </citation>
    <scope>NUCLEOTIDE SEQUENCE [LARGE SCALE GENOMIC DNA]</scope>
</reference>
<dbReference type="AlphaFoldDB" id="A0A0G0RYS5"/>
<comment type="caution">
    <text evidence="1">The sequence shown here is derived from an EMBL/GenBank/DDBJ whole genome shotgun (WGS) entry which is preliminary data.</text>
</comment>
<evidence type="ECO:0000313" key="2">
    <source>
        <dbReference type="Proteomes" id="UP000034489"/>
    </source>
</evidence>
<name>A0A0G0RYS5_9BACT</name>
<evidence type="ECO:0000313" key="1">
    <source>
        <dbReference type="EMBL" id="KKR55101.1"/>
    </source>
</evidence>
<sequence>MFKLKDLGVSWSKEKTSGGVPVNFFEK</sequence>
<feature type="non-terminal residue" evidence="1">
    <location>
        <position position="27"/>
    </location>
</feature>
<accession>A0A0G0RYS5</accession>
<dbReference type="Proteomes" id="UP000034489">
    <property type="component" value="Unassembled WGS sequence"/>
</dbReference>
<proteinExistence type="predicted"/>
<dbReference type="EMBL" id="LBYQ01000008">
    <property type="protein sequence ID" value="KKR55101.1"/>
    <property type="molecule type" value="Genomic_DNA"/>
</dbReference>